<proteinExistence type="predicted"/>
<keyword evidence="9" id="KW-1185">Reference proteome</keyword>
<dbReference type="GO" id="GO:0045944">
    <property type="term" value="P:positive regulation of transcription by RNA polymerase II"/>
    <property type="evidence" value="ECO:0007669"/>
    <property type="project" value="TreeGrafter"/>
</dbReference>
<protein>
    <recommendedName>
        <fullName evidence="7">BHLH domain-containing protein</fullName>
    </recommendedName>
</protein>
<dbReference type="InterPro" id="IPR011598">
    <property type="entry name" value="bHLH_dom"/>
</dbReference>
<dbReference type="CDD" id="cd00083">
    <property type="entry name" value="bHLH_SF"/>
    <property type="match status" value="1"/>
</dbReference>
<feature type="compositionally biased region" description="Basic and acidic residues" evidence="6">
    <location>
        <begin position="45"/>
        <end position="61"/>
    </location>
</feature>
<dbReference type="Gene3D" id="4.10.280.10">
    <property type="entry name" value="Helix-loop-helix DNA-binding domain"/>
    <property type="match status" value="1"/>
</dbReference>
<dbReference type="GO" id="GO:0003677">
    <property type="term" value="F:DNA binding"/>
    <property type="evidence" value="ECO:0007669"/>
    <property type="project" value="UniProtKB-KW"/>
</dbReference>
<feature type="domain" description="BHLH" evidence="7">
    <location>
        <begin position="48"/>
        <end position="100"/>
    </location>
</feature>
<feature type="region of interest" description="Disordered" evidence="6">
    <location>
        <begin position="1"/>
        <end position="61"/>
    </location>
</feature>
<dbReference type="PROSITE" id="PS50888">
    <property type="entry name" value="BHLH"/>
    <property type="match status" value="1"/>
</dbReference>
<dbReference type="PANTHER" id="PTHR10328:SF3">
    <property type="entry name" value="PROTEIN MAX"/>
    <property type="match status" value="1"/>
</dbReference>
<feature type="compositionally biased region" description="Polar residues" evidence="6">
    <location>
        <begin position="1"/>
        <end position="26"/>
    </location>
</feature>
<keyword evidence="3" id="KW-0010">Activator</keyword>
<dbReference type="SMART" id="SM00353">
    <property type="entry name" value="HLH"/>
    <property type="match status" value="1"/>
</dbReference>
<sequence length="291" mass="32025">MTNSPVDQSSRSQTPSLSPVQSSPSTDPAPDNSAGDKKRKQHRASTAERRASHNAVERQRRDTLNGRFLDLAAILPNVSRIRRPSKSAIVNSSIAYLHASRRHRLLASRELRLLKFEADALRRELNDWRDRASIRRVEEPIRSDAFSLILSGELEILPVEGDNEDGEEGEEDNSDHAFEASAASASMQSSPVAYTPYPMQPQMSGRPPMPMIATPGGMAVENPAAAYNTMGGVPEPFSPHNMGDPVVLNKWVDPYRGPKPFVGSSRMKTESTSSRDGTTTVCTPTWLFMLV</sequence>
<evidence type="ECO:0000256" key="3">
    <source>
        <dbReference type="ARBA" id="ARBA00023159"/>
    </source>
</evidence>
<accession>A0A9P5PYN3</accession>
<gene>
    <name evidence="8" type="ORF">BDP27DRAFT_1418786</name>
</gene>
<dbReference type="GO" id="GO:0090575">
    <property type="term" value="C:RNA polymerase II transcription regulator complex"/>
    <property type="evidence" value="ECO:0007669"/>
    <property type="project" value="TreeGrafter"/>
</dbReference>
<comment type="caution">
    <text evidence="8">The sequence shown here is derived from an EMBL/GenBank/DDBJ whole genome shotgun (WGS) entry which is preliminary data.</text>
</comment>
<dbReference type="Proteomes" id="UP000772434">
    <property type="component" value="Unassembled WGS sequence"/>
</dbReference>
<dbReference type="Pfam" id="PF00010">
    <property type="entry name" value="HLH"/>
    <property type="match status" value="1"/>
</dbReference>
<dbReference type="EMBL" id="JADNRY010000030">
    <property type="protein sequence ID" value="KAF9071679.1"/>
    <property type="molecule type" value="Genomic_DNA"/>
</dbReference>
<evidence type="ECO:0000256" key="4">
    <source>
        <dbReference type="ARBA" id="ARBA00023163"/>
    </source>
</evidence>
<dbReference type="PANTHER" id="PTHR10328">
    <property type="entry name" value="PROTEIN MAX MYC-ASSOCIATED FACTOR X"/>
    <property type="match status" value="1"/>
</dbReference>
<dbReference type="InterPro" id="IPR036638">
    <property type="entry name" value="HLH_DNA-bd_sf"/>
</dbReference>
<evidence type="ECO:0000256" key="6">
    <source>
        <dbReference type="SAM" id="MobiDB-lite"/>
    </source>
</evidence>
<dbReference type="GO" id="GO:0003700">
    <property type="term" value="F:DNA-binding transcription factor activity"/>
    <property type="evidence" value="ECO:0007669"/>
    <property type="project" value="TreeGrafter"/>
</dbReference>
<keyword evidence="2" id="KW-0238">DNA-binding</keyword>
<keyword evidence="1" id="KW-0805">Transcription regulation</keyword>
<evidence type="ECO:0000259" key="7">
    <source>
        <dbReference type="PROSITE" id="PS50888"/>
    </source>
</evidence>
<evidence type="ECO:0000313" key="8">
    <source>
        <dbReference type="EMBL" id="KAF9071679.1"/>
    </source>
</evidence>
<dbReference type="SUPFAM" id="SSF47459">
    <property type="entry name" value="HLH, helix-loop-helix DNA-binding domain"/>
    <property type="match status" value="1"/>
</dbReference>
<dbReference type="GO" id="GO:0046983">
    <property type="term" value="F:protein dimerization activity"/>
    <property type="evidence" value="ECO:0007669"/>
    <property type="project" value="InterPro"/>
</dbReference>
<evidence type="ECO:0000256" key="1">
    <source>
        <dbReference type="ARBA" id="ARBA00023015"/>
    </source>
</evidence>
<keyword evidence="4" id="KW-0804">Transcription</keyword>
<dbReference type="AlphaFoldDB" id="A0A9P5PYN3"/>
<evidence type="ECO:0000256" key="2">
    <source>
        <dbReference type="ARBA" id="ARBA00023125"/>
    </source>
</evidence>
<name>A0A9P5PYN3_9AGAR</name>
<evidence type="ECO:0000313" key="9">
    <source>
        <dbReference type="Proteomes" id="UP000772434"/>
    </source>
</evidence>
<organism evidence="8 9">
    <name type="scientific">Rhodocollybia butyracea</name>
    <dbReference type="NCBI Taxonomy" id="206335"/>
    <lineage>
        <taxon>Eukaryota</taxon>
        <taxon>Fungi</taxon>
        <taxon>Dikarya</taxon>
        <taxon>Basidiomycota</taxon>
        <taxon>Agaricomycotina</taxon>
        <taxon>Agaricomycetes</taxon>
        <taxon>Agaricomycetidae</taxon>
        <taxon>Agaricales</taxon>
        <taxon>Marasmiineae</taxon>
        <taxon>Omphalotaceae</taxon>
        <taxon>Rhodocollybia</taxon>
    </lineage>
</organism>
<evidence type="ECO:0000256" key="5">
    <source>
        <dbReference type="ARBA" id="ARBA00023242"/>
    </source>
</evidence>
<dbReference type="OrthoDB" id="8964853at2759"/>
<keyword evidence="5" id="KW-0539">Nucleus</keyword>
<reference evidence="8" key="1">
    <citation type="submission" date="2020-11" db="EMBL/GenBank/DDBJ databases">
        <authorList>
            <consortium name="DOE Joint Genome Institute"/>
            <person name="Ahrendt S."/>
            <person name="Riley R."/>
            <person name="Andreopoulos W."/>
            <person name="Labutti K."/>
            <person name="Pangilinan J."/>
            <person name="Ruiz-Duenas F.J."/>
            <person name="Barrasa J.M."/>
            <person name="Sanchez-Garcia M."/>
            <person name="Camarero S."/>
            <person name="Miyauchi S."/>
            <person name="Serrano A."/>
            <person name="Linde D."/>
            <person name="Babiker R."/>
            <person name="Drula E."/>
            <person name="Ayuso-Fernandez I."/>
            <person name="Pacheco R."/>
            <person name="Padilla G."/>
            <person name="Ferreira P."/>
            <person name="Barriuso J."/>
            <person name="Kellner H."/>
            <person name="Castanera R."/>
            <person name="Alfaro M."/>
            <person name="Ramirez L."/>
            <person name="Pisabarro A.G."/>
            <person name="Kuo A."/>
            <person name="Tritt A."/>
            <person name="Lipzen A."/>
            <person name="He G."/>
            <person name="Yan M."/>
            <person name="Ng V."/>
            <person name="Cullen D."/>
            <person name="Martin F."/>
            <person name="Rosso M.-N."/>
            <person name="Henrissat B."/>
            <person name="Hibbett D."/>
            <person name="Martinez A.T."/>
            <person name="Grigoriev I.V."/>
        </authorList>
    </citation>
    <scope>NUCLEOTIDE SEQUENCE</scope>
    <source>
        <strain evidence="8">AH 40177</strain>
    </source>
</reference>